<dbReference type="SUPFAM" id="SSF56112">
    <property type="entry name" value="Protein kinase-like (PK-like)"/>
    <property type="match status" value="1"/>
</dbReference>
<accession>A0CGK0</accession>
<dbReference type="PANTHER" id="PTHR24346:SF82">
    <property type="entry name" value="KP78A-RELATED"/>
    <property type="match status" value="1"/>
</dbReference>
<dbReference type="Proteomes" id="UP000000600">
    <property type="component" value="Unassembled WGS sequence"/>
</dbReference>
<gene>
    <name evidence="7" type="ORF">GSPATT00007357001</name>
</gene>
<keyword evidence="4" id="KW-0418">Kinase</keyword>
<dbReference type="EMBL" id="CT868074">
    <property type="protein sequence ID" value="CAK69917.1"/>
    <property type="molecule type" value="Genomic_DNA"/>
</dbReference>
<name>A0CGK0_PARTE</name>
<dbReference type="PANTHER" id="PTHR24346">
    <property type="entry name" value="MAP/MICROTUBULE AFFINITY-REGULATING KINASE"/>
    <property type="match status" value="1"/>
</dbReference>
<keyword evidence="1" id="KW-0723">Serine/threonine-protein kinase</keyword>
<evidence type="ECO:0000313" key="8">
    <source>
        <dbReference type="Proteomes" id="UP000000600"/>
    </source>
</evidence>
<protein>
    <recommendedName>
        <fullName evidence="6">Protein kinase domain-containing protein</fullName>
    </recommendedName>
</protein>
<dbReference type="OrthoDB" id="193931at2759"/>
<dbReference type="AlphaFoldDB" id="A0CGK0"/>
<dbReference type="KEGG" id="ptm:GSPATT00007357001"/>
<dbReference type="InterPro" id="IPR011009">
    <property type="entry name" value="Kinase-like_dom_sf"/>
</dbReference>
<evidence type="ECO:0000313" key="7">
    <source>
        <dbReference type="EMBL" id="CAK69917.1"/>
    </source>
</evidence>
<dbReference type="Pfam" id="PF00069">
    <property type="entry name" value="Pkinase"/>
    <property type="match status" value="1"/>
</dbReference>
<evidence type="ECO:0000256" key="2">
    <source>
        <dbReference type="ARBA" id="ARBA00022679"/>
    </source>
</evidence>
<dbReference type="RefSeq" id="XP_001437314.1">
    <property type="nucleotide sequence ID" value="XM_001437277.1"/>
</dbReference>
<dbReference type="Gene3D" id="1.10.510.10">
    <property type="entry name" value="Transferase(Phosphotransferase) domain 1"/>
    <property type="match status" value="1"/>
</dbReference>
<reference evidence="7 8" key="1">
    <citation type="journal article" date="2006" name="Nature">
        <title>Global trends of whole-genome duplications revealed by the ciliate Paramecium tetraurelia.</title>
        <authorList>
            <consortium name="Genoscope"/>
            <person name="Aury J.-M."/>
            <person name="Jaillon O."/>
            <person name="Duret L."/>
            <person name="Noel B."/>
            <person name="Jubin C."/>
            <person name="Porcel B.M."/>
            <person name="Segurens B."/>
            <person name="Daubin V."/>
            <person name="Anthouard V."/>
            <person name="Aiach N."/>
            <person name="Arnaiz O."/>
            <person name="Billaut A."/>
            <person name="Beisson J."/>
            <person name="Blanc I."/>
            <person name="Bouhouche K."/>
            <person name="Camara F."/>
            <person name="Duharcourt S."/>
            <person name="Guigo R."/>
            <person name="Gogendeau D."/>
            <person name="Katinka M."/>
            <person name="Keller A.-M."/>
            <person name="Kissmehl R."/>
            <person name="Klotz C."/>
            <person name="Koll F."/>
            <person name="Le Moue A."/>
            <person name="Lepere C."/>
            <person name="Malinsky S."/>
            <person name="Nowacki M."/>
            <person name="Nowak J.K."/>
            <person name="Plattner H."/>
            <person name="Poulain J."/>
            <person name="Ruiz F."/>
            <person name="Serrano V."/>
            <person name="Zagulski M."/>
            <person name="Dessen P."/>
            <person name="Betermier M."/>
            <person name="Weissenbach J."/>
            <person name="Scarpelli C."/>
            <person name="Schachter V."/>
            <person name="Sperling L."/>
            <person name="Meyer E."/>
            <person name="Cohen J."/>
            <person name="Wincker P."/>
        </authorList>
    </citation>
    <scope>NUCLEOTIDE SEQUENCE [LARGE SCALE GENOMIC DNA]</scope>
    <source>
        <strain evidence="7 8">Stock d4-2</strain>
    </source>
</reference>
<keyword evidence="5" id="KW-0067">ATP-binding</keyword>
<keyword evidence="8" id="KW-1185">Reference proteome</keyword>
<dbReference type="GeneID" id="5023099"/>
<dbReference type="STRING" id="5888.A0CGK0"/>
<dbReference type="GO" id="GO:0005524">
    <property type="term" value="F:ATP binding"/>
    <property type="evidence" value="ECO:0007669"/>
    <property type="project" value="UniProtKB-KW"/>
</dbReference>
<evidence type="ECO:0000256" key="4">
    <source>
        <dbReference type="ARBA" id="ARBA00022777"/>
    </source>
</evidence>
<evidence type="ECO:0000256" key="3">
    <source>
        <dbReference type="ARBA" id="ARBA00022741"/>
    </source>
</evidence>
<evidence type="ECO:0000256" key="5">
    <source>
        <dbReference type="ARBA" id="ARBA00022840"/>
    </source>
</evidence>
<dbReference type="InParanoid" id="A0CGK0"/>
<dbReference type="HOGENOM" id="CLU_1879433_0_0_1"/>
<keyword evidence="3" id="KW-0547">Nucleotide-binding</keyword>
<keyword evidence="2" id="KW-0808">Transferase</keyword>
<feature type="domain" description="Protein kinase" evidence="6">
    <location>
        <begin position="1"/>
        <end position="136"/>
    </location>
</feature>
<sequence length="136" mass="16063">MQSQGKAPPQIEHYIIERVYVIQNNITNTQVVIKIINKKMIKNSKMEAKIRSQIRLLRQFNHPNVIKLYEVFDTPDDNFQQWNMHKRGELFDLIAQKGKLSEAEALELNIATIILLFIEILNLKYIDKSQLRRENS</sequence>
<dbReference type="eggNOG" id="KOG0583">
    <property type="taxonomic scope" value="Eukaryota"/>
</dbReference>
<dbReference type="GO" id="GO:0004674">
    <property type="term" value="F:protein serine/threonine kinase activity"/>
    <property type="evidence" value="ECO:0007669"/>
    <property type="project" value="UniProtKB-KW"/>
</dbReference>
<dbReference type="InterPro" id="IPR000719">
    <property type="entry name" value="Prot_kinase_dom"/>
</dbReference>
<dbReference type="PROSITE" id="PS50011">
    <property type="entry name" value="PROTEIN_KINASE_DOM"/>
    <property type="match status" value="1"/>
</dbReference>
<evidence type="ECO:0000256" key="1">
    <source>
        <dbReference type="ARBA" id="ARBA00022527"/>
    </source>
</evidence>
<organism evidence="7 8">
    <name type="scientific">Paramecium tetraurelia</name>
    <dbReference type="NCBI Taxonomy" id="5888"/>
    <lineage>
        <taxon>Eukaryota</taxon>
        <taxon>Sar</taxon>
        <taxon>Alveolata</taxon>
        <taxon>Ciliophora</taxon>
        <taxon>Intramacronucleata</taxon>
        <taxon>Oligohymenophorea</taxon>
        <taxon>Peniculida</taxon>
        <taxon>Parameciidae</taxon>
        <taxon>Paramecium</taxon>
    </lineage>
</organism>
<dbReference type="OMA" id="EHYIIER"/>
<evidence type="ECO:0000259" key="6">
    <source>
        <dbReference type="PROSITE" id="PS50011"/>
    </source>
</evidence>
<proteinExistence type="predicted"/>